<organism evidence="1 2">
    <name type="scientific">Austropuccinia psidii MF-1</name>
    <dbReference type="NCBI Taxonomy" id="1389203"/>
    <lineage>
        <taxon>Eukaryota</taxon>
        <taxon>Fungi</taxon>
        <taxon>Dikarya</taxon>
        <taxon>Basidiomycota</taxon>
        <taxon>Pucciniomycotina</taxon>
        <taxon>Pucciniomycetes</taxon>
        <taxon>Pucciniales</taxon>
        <taxon>Sphaerophragmiaceae</taxon>
        <taxon>Austropuccinia</taxon>
    </lineage>
</organism>
<comment type="caution">
    <text evidence="1">The sequence shown here is derived from an EMBL/GenBank/DDBJ whole genome shotgun (WGS) entry which is preliminary data.</text>
</comment>
<reference evidence="1" key="1">
    <citation type="submission" date="2021-03" db="EMBL/GenBank/DDBJ databases">
        <title>Draft genome sequence of rust myrtle Austropuccinia psidii MF-1, a brazilian biotype.</title>
        <authorList>
            <person name="Quecine M.C."/>
            <person name="Pachon D.M.R."/>
            <person name="Bonatelli M.L."/>
            <person name="Correr F.H."/>
            <person name="Franceschini L.M."/>
            <person name="Leite T.F."/>
            <person name="Margarido G.R.A."/>
            <person name="Almeida C.A."/>
            <person name="Ferrarezi J.A."/>
            <person name="Labate C.A."/>
        </authorList>
    </citation>
    <scope>NUCLEOTIDE SEQUENCE</scope>
    <source>
        <strain evidence="1">MF-1</strain>
    </source>
</reference>
<proteinExistence type="predicted"/>
<keyword evidence="2" id="KW-1185">Reference proteome</keyword>
<name>A0A9Q3DH21_9BASI</name>
<dbReference type="AlphaFoldDB" id="A0A9Q3DH21"/>
<accession>A0A9Q3DH21</accession>
<gene>
    <name evidence="1" type="ORF">O181_042665</name>
</gene>
<evidence type="ECO:0000313" key="2">
    <source>
        <dbReference type="Proteomes" id="UP000765509"/>
    </source>
</evidence>
<protein>
    <submittedName>
        <fullName evidence="1">Uncharacterized protein</fullName>
    </submittedName>
</protein>
<dbReference type="Proteomes" id="UP000765509">
    <property type="component" value="Unassembled WGS sequence"/>
</dbReference>
<sequence length="110" mass="12940">MGDAIRENSDYYQDAIEESLMDYQEETHLEIQEIHLEAGLPQETENKSLFKHTQDAQIFQVTPAKIMEYILRTATKMTVFIENSQHPFILYSESHCSIVAREYLDKHFLN</sequence>
<evidence type="ECO:0000313" key="1">
    <source>
        <dbReference type="EMBL" id="MBW0502950.1"/>
    </source>
</evidence>
<dbReference type="EMBL" id="AVOT02017094">
    <property type="protein sequence ID" value="MBW0502950.1"/>
    <property type="molecule type" value="Genomic_DNA"/>
</dbReference>